<evidence type="ECO:0000313" key="2">
    <source>
        <dbReference type="EMBL" id="KAF2272200.1"/>
    </source>
</evidence>
<evidence type="ECO:0000256" key="1">
    <source>
        <dbReference type="SAM" id="MobiDB-lite"/>
    </source>
</evidence>
<proteinExistence type="predicted"/>
<dbReference type="GeneID" id="54547151"/>
<dbReference type="EMBL" id="ML986525">
    <property type="protein sequence ID" value="KAF2272200.1"/>
    <property type="molecule type" value="Genomic_DNA"/>
</dbReference>
<feature type="compositionally biased region" description="Pro residues" evidence="1">
    <location>
        <begin position="51"/>
        <end position="61"/>
    </location>
</feature>
<name>A0A6A6J6J9_WESOR</name>
<keyword evidence="3" id="KW-1185">Reference proteome</keyword>
<sequence length="194" mass="21360">MTAVASLSFHLSLRFGFLIPSLPNRHSHECPNSQHHHYLSSPPSTPQSSPAAPPPSFPSSPPSSASASPPSPPPSHPSHHKHTRAIPPTSQKISYMSSPVHDFSKTHKQPLHSICSHSIVLEYKGKKQYCCKGNREEHTEQRSPVLKYPNPTHVSPTFMDTVGARGHHLTSINPLPPRPIHRHNTHVNSGTSQR</sequence>
<dbReference type="RefSeq" id="XP_033649739.1">
    <property type="nucleotide sequence ID" value="XM_033793976.1"/>
</dbReference>
<evidence type="ECO:0000313" key="3">
    <source>
        <dbReference type="Proteomes" id="UP000800097"/>
    </source>
</evidence>
<feature type="region of interest" description="Disordered" evidence="1">
    <location>
        <begin position="171"/>
        <end position="194"/>
    </location>
</feature>
<organism evidence="2 3">
    <name type="scientific">Westerdykella ornata</name>
    <dbReference type="NCBI Taxonomy" id="318751"/>
    <lineage>
        <taxon>Eukaryota</taxon>
        <taxon>Fungi</taxon>
        <taxon>Dikarya</taxon>
        <taxon>Ascomycota</taxon>
        <taxon>Pezizomycotina</taxon>
        <taxon>Dothideomycetes</taxon>
        <taxon>Pleosporomycetidae</taxon>
        <taxon>Pleosporales</taxon>
        <taxon>Sporormiaceae</taxon>
        <taxon>Westerdykella</taxon>
    </lineage>
</organism>
<feature type="region of interest" description="Disordered" evidence="1">
    <location>
        <begin position="28"/>
        <end position="86"/>
    </location>
</feature>
<dbReference type="AlphaFoldDB" id="A0A6A6J6J9"/>
<accession>A0A6A6J6J9</accession>
<protein>
    <submittedName>
        <fullName evidence="2">Uncharacterized protein</fullName>
    </submittedName>
</protein>
<feature type="compositionally biased region" description="Low complexity" evidence="1">
    <location>
        <begin position="40"/>
        <end position="50"/>
    </location>
</feature>
<reference evidence="2" key="1">
    <citation type="journal article" date="2020" name="Stud. Mycol.">
        <title>101 Dothideomycetes genomes: a test case for predicting lifestyles and emergence of pathogens.</title>
        <authorList>
            <person name="Haridas S."/>
            <person name="Albert R."/>
            <person name="Binder M."/>
            <person name="Bloem J."/>
            <person name="Labutti K."/>
            <person name="Salamov A."/>
            <person name="Andreopoulos B."/>
            <person name="Baker S."/>
            <person name="Barry K."/>
            <person name="Bills G."/>
            <person name="Bluhm B."/>
            <person name="Cannon C."/>
            <person name="Castanera R."/>
            <person name="Culley D."/>
            <person name="Daum C."/>
            <person name="Ezra D."/>
            <person name="Gonzalez J."/>
            <person name="Henrissat B."/>
            <person name="Kuo A."/>
            <person name="Liang C."/>
            <person name="Lipzen A."/>
            <person name="Lutzoni F."/>
            <person name="Magnuson J."/>
            <person name="Mondo S."/>
            <person name="Nolan M."/>
            <person name="Ohm R."/>
            <person name="Pangilinan J."/>
            <person name="Park H.-J."/>
            <person name="Ramirez L."/>
            <person name="Alfaro M."/>
            <person name="Sun H."/>
            <person name="Tritt A."/>
            <person name="Yoshinaga Y."/>
            <person name="Zwiers L.-H."/>
            <person name="Turgeon B."/>
            <person name="Goodwin S."/>
            <person name="Spatafora J."/>
            <person name="Crous P."/>
            <person name="Grigoriev I."/>
        </authorList>
    </citation>
    <scope>NUCLEOTIDE SEQUENCE</scope>
    <source>
        <strain evidence="2">CBS 379.55</strain>
    </source>
</reference>
<dbReference type="Proteomes" id="UP000800097">
    <property type="component" value="Unassembled WGS sequence"/>
</dbReference>
<gene>
    <name evidence="2" type="ORF">EI97DRAFT_233773</name>
</gene>